<keyword evidence="2" id="KW-0472">Membrane</keyword>
<feature type="transmembrane region" description="Helical" evidence="2">
    <location>
        <begin position="66"/>
        <end position="88"/>
    </location>
</feature>
<evidence type="ECO:0000256" key="1">
    <source>
        <dbReference type="SAM" id="MobiDB-lite"/>
    </source>
</evidence>
<gene>
    <name evidence="3" type="ORF">H5410_035647</name>
</gene>
<sequence length="184" mass="21260">MALVVSIVEEGNHGVMVLRKAGKIIKGNEMKGFILNIVFNLLALIIYLGTQIIIKKWTFYKNNSMLILVNGSCLLKVFELVNYTVLYFHFKKEKGEEEIIELQESIEYSNIYDLPLIIGERKWFWTVGYCGETQKKNVTGYLHMKWCPKENDSQQRGPERLFNIRDTGRSESMLKSTAGIEPDN</sequence>
<organism evidence="3 4">
    <name type="scientific">Solanum commersonii</name>
    <name type="common">Commerson's wild potato</name>
    <name type="synonym">Commerson's nightshade</name>
    <dbReference type="NCBI Taxonomy" id="4109"/>
    <lineage>
        <taxon>Eukaryota</taxon>
        <taxon>Viridiplantae</taxon>
        <taxon>Streptophyta</taxon>
        <taxon>Embryophyta</taxon>
        <taxon>Tracheophyta</taxon>
        <taxon>Spermatophyta</taxon>
        <taxon>Magnoliopsida</taxon>
        <taxon>eudicotyledons</taxon>
        <taxon>Gunneridae</taxon>
        <taxon>Pentapetalae</taxon>
        <taxon>asterids</taxon>
        <taxon>lamiids</taxon>
        <taxon>Solanales</taxon>
        <taxon>Solanaceae</taxon>
        <taxon>Solanoideae</taxon>
        <taxon>Solaneae</taxon>
        <taxon>Solanum</taxon>
    </lineage>
</organism>
<name>A0A9J5Y3G1_SOLCO</name>
<keyword evidence="2" id="KW-1133">Transmembrane helix</keyword>
<evidence type="ECO:0000256" key="2">
    <source>
        <dbReference type="SAM" id="Phobius"/>
    </source>
</evidence>
<dbReference type="AlphaFoldDB" id="A0A9J5Y3G1"/>
<feature type="transmembrane region" description="Helical" evidence="2">
    <location>
        <begin position="33"/>
        <end position="54"/>
    </location>
</feature>
<accession>A0A9J5Y3G1</accession>
<dbReference type="PANTHER" id="PTHR33133">
    <property type="entry name" value="OS08G0107100 PROTEIN-RELATED"/>
    <property type="match status" value="1"/>
</dbReference>
<proteinExistence type="predicted"/>
<dbReference type="PANTHER" id="PTHR33133:SF1">
    <property type="entry name" value="EXPRESSED PROTEIN-RELATED"/>
    <property type="match status" value="1"/>
</dbReference>
<feature type="region of interest" description="Disordered" evidence="1">
    <location>
        <begin position="151"/>
        <end position="184"/>
    </location>
</feature>
<dbReference type="OrthoDB" id="777403at2759"/>
<dbReference type="EMBL" id="JACXVP010000007">
    <property type="protein sequence ID" value="KAG5594415.1"/>
    <property type="molecule type" value="Genomic_DNA"/>
</dbReference>
<keyword evidence="2" id="KW-0812">Transmembrane</keyword>
<comment type="caution">
    <text evidence="3">The sequence shown here is derived from an EMBL/GenBank/DDBJ whole genome shotgun (WGS) entry which is preliminary data.</text>
</comment>
<dbReference type="Proteomes" id="UP000824120">
    <property type="component" value="Chromosome 7"/>
</dbReference>
<protein>
    <submittedName>
        <fullName evidence="3">Uncharacterized protein</fullName>
    </submittedName>
</protein>
<evidence type="ECO:0000313" key="4">
    <source>
        <dbReference type="Proteomes" id="UP000824120"/>
    </source>
</evidence>
<evidence type="ECO:0000313" key="3">
    <source>
        <dbReference type="EMBL" id="KAG5594415.1"/>
    </source>
</evidence>
<feature type="compositionally biased region" description="Basic and acidic residues" evidence="1">
    <location>
        <begin position="151"/>
        <end position="169"/>
    </location>
</feature>
<keyword evidence="4" id="KW-1185">Reference proteome</keyword>
<reference evidence="3 4" key="1">
    <citation type="submission" date="2020-09" db="EMBL/GenBank/DDBJ databases">
        <title>De no assembly of potato wild relative species, Solanum commersonii.</title>
        <authorList>
            <person name="Cho K."/>
        </authorList>
    </citation>
    <scope>NUCLEOTIDE SEQUENCE [LARGE SCALE GENOMIC DNA]</scope>
    <source>
        <strain evidence="3">LZ3.2</strain>
        <tissue evidence="3">Leaf</tissue>
    </source>
</reference>